<proteinExistence type="predicted"/>
<sequence>MRPLIYSIVLLVVGVVQGYAASPAVDIEKVIEKSFDITSDGTLDIRNKYGNVTISDWDKNSIDIKVTITVKTGSQSKADEIFDRIDIQFNGSSDYVSAFTEIESKSNSWFSWGSWSSGNDYEIDYEVKMPKTLYLKLENKYGNAYLPDLDNGASVIMKYGNVVMRSIEGKVALDLGYGNADFGDLGNLTADIKYSNIKGSSTQNLNINSKYSSIKIGDVVNVKSETKYDNYVIERAGKITNFGKYDSWDLGEIESLSSETKYTDFVIDYLKKDLDIDQKYGAIRVRKLDCNSDAEVDLEVGFTEIDFDMDGCNDYEIEYEGRYTDLSLTRALDDSVIESGNDTSLNERIGSGKRKFDIEMEYGRLKMK</sequence>
<keyword evidence="2" id="KW-1185">Reference proteome</keyword>
<organism evidence="1 2">
    <name type="scientific">Portibacter lacus</name>
    <dbReference type="NCBI Taxonomy" id="1099794"/>
    <lineage>
        <taxon>Bacteria</taxon>
        <taxon>Pseudomonadati</taxon>
        <taxon>Bacteroidota</taxon>
        <taxon>Saprospiria</taxon>
        <taxon>Saprospirales</taxon>
        <taxon>Haliscomenobacteraceae</taxon>
        <taxon>Portibacter</taxon>
    </lineage>
</organism>
<evidence type="ECO:0008006" key="3">
    <source>
        <dbReference type="Google" id="ProtNLM"/>
    </source>
</evidence>
<gene>
    <name evidence="1" type="ORF">GCM10007940_31990</name>
</gene>
<evidence type="ECO:0000313" key="1">
    <source>
        <dbReference type="EMBL" id="GLR18583.1"/>
    </source>
</evidence>
<dbReference type="EMBL" id="BSOH01000021">
    <property type="protein sequence ID" value="GLR18583.1"/>
    <property type="molecule type" value="Genomic_DNA"/>
</dbReference>
<comment type="caution">
    <text evidence="1">The sequence shown here is derived from an EMBL/GenBank/DDBJ whole genome shotgun (WGS) entry which is preliminary data.</text>
</comment>
<reference evidence="1" key="2">
    <citation type="submission" date="2023-01" db="EMBL/GenBank/DDBJ databases">
        <title>Draft genome sequence of Portibacter lacus strain NBRC 108769.</title>
        <authorList>
            <person name="Sun Q."/>
            <person name="Mori K."/>
        </authorList>
    </citation>
    <scope>NUCLEOTIDE SEQUENCE</scope>
    <source>
        <strain evidence="1">NBRC 108769</strain>
    </source>
</reference>
<evidence type="ECO:0000313" key="2">
    <source>
        <dbReference type="Proteomes" id="UP001156666"/>
    </source>
</evidence>
<name>A0AA37WF88_9BACT</name>
<protein>
    <recommendedName>
        <fullName evidence="3">Adhesin domain-containing protein</fullName>
    </recommendedName>
</protein>
<reference evidence="1" key="1">
    <citation type="journal article" date="2014" name="Int. J. Syst. Evol. Microbiol.">
        <title>Complete genome sequence of Corynebacterium casei LMG S-19264T (=DSM 44701T), isolated from a smear-ripened cheese.</title>
        <authorList>
            <consortium name="US DOE Joint Genome Institute (JGI-PGF)"/>
            <person name="Walter F."/>
            <person name="Albersmeier A."/>
            <person name="Kalinowski J."/>
            <person name="Ruckert C."/>
        </authorList>
    </citation>
    <scope>NUCLEOTIDE SEQUENCE</scope>
    <source>
        <strain evidence="1">NBRC 108769</strain>
    </source>
</reference>
<dbReference type="AlphaFoldDB" id="A0AA37WF88"/>
<dbReference type="Proteomes" id="UP001156666">
    <property type="component" value="Unassembled WGS sequence"/>
</dbReference>
<accession>A0AA37WF88</accession>